<dbReference type="Proteomes" id="UP000199556">
    <property type="component" value="Unassembled WGS sequence"/>
</dbReference>
<dbReference type="STRING" id="195064.SAMN05421721_103143"/>
<accession>A0A1I4Q4H7</accession>
<proteinExistence type="predicted"/>
<dbReference type="OrthoDB" id="5296954at2"/>
<gene>
    <name evidence="1" type="ORF">SAMN05421721_103143</name>
</gene>
<keyword evidence="2" id="KW-1185">Reference proteome</keyword>
<name>A0A1I4Q4H7_ECTMO</name>
<protein>
    <recommendedName>
        <fullName evidence="3">DUF3833 domain-containing protein</fullName>
    </recommendedName>
</protein>
<dbReference type="RefSeq" id="WP_090483909.1">
    <property type="nucleotide sequence ID" value="NZ_FOUO01000003.1"/>
</dbReference>
<dbReference type="EMBL" id="FOUO01000003">
    <property type="protein sequence ID" value="SFM34979.1"/>
    <property type="molecule type" value="Genomic_DNA"/>
</dbReference>
<dbReference type="AlphaFoldDB" id="A0A1I4Q4H7"/>
<evidence type="ECO:0008006" key="3">
    <source>
        <dbReference type="Google" id="ProtNLM"/>
    </source>
</evidence>
<organism evidence="1 2">
    <name type="scientific">Ectothiorhodospira mobilis</name>
    <dbReference type="NCBI Taxonomy" id="195064"/>
    <lineage>
        <taxon>Bacteria</taxon>
        <taxon>Pseudomonadati</taxon>
        <taxon>Pseudomonadota</taxon>
        <taxon>Gammaproteobacteria</taxon>
        <taxon>Chromatiales</taxon>
        <taxon>Ectothiorhodospiraceae</taxon>
        <taxon>Ectothiorhodospira</taxon>
    </lineage>
</organism>
<sequence>MRPEDLADTRPLLDLEAYFDGPVRAWGLFQDRFGRVHRPFTADIQGRIEDGELILEEDFSFADGETDRRVWRLRRLDEHTYEGRADDVEGVARGRLFGQAFQFRYTLRLPVGGRTWRVRMDDWMFLHEDGVLINRAVMRKFGLPLGDVTLVFRRMDS</sequence>
<evidence type="ECO:0000313" key="2">
    <source>
        <dbReference type="Proteomes" id="UP000199556"/>
    </source>
</evidence>
<dbReference type="Pfam" id="PF12915">
    <property type="entry name" value="DUF3833"/>
    <property type="match status" value="1"/>
</dbReference>
<evidence type="ECO:0000313" key="1">
    <source>
        <dbReference type="EMBL" id="SFM34979.1"/>
    </source>
</evidence>
<reference evidence="1 2" key="1">
    <citation type="submission" date="2016-10" db="EMBL/GenBank/DDBJ databases">
        <authorList>
            <person name="de Groot N.N."/>
        </authorList>
    </citation>
    <scope>NUCLEOTIDE SEQUENCE [LARGE SCALE GENOMIC DNA]</scope>
    <source>
        <strain evidence="1 2">DSM 4180</strain>
    </source>
</reference>
<dbReference type="InterPro" id="IPR024409">
    <property type="entry name" value="DUF3833"/>
</dbReference>